<keyword evidence="4 5" id="KW-0472">Membrane</keyword>
<evidence type="ECO:0000256" key="5">
    <source>
        <dbReference type="SAM" id="Phobius"/>
    </source>
</evidence>
<organism evidence="6 7">
    <name type="scientific">Asaia bogorensis NBRC 16594</name>
    <dbReference type="NCBI Taxonomy" id="1231624"/>
    <lineage>
        <taxon>Bacteria</taxon>
        <taxon>Pseudomonadati</taxon>
        <taxon>Pseudomonadota</taxon>
        <taxon>Alphaproteobacteria</taxon>
        <taxon>Acetobacterales</taxon>
        <taxon>Acetobacteraceae</taxon>
        <taxon>Asaia</taxon>
    </lineage>
</organism>
<dbReference type="EMBL" id="BJVS01000008">
    <property type="protein sequence ID" value="GEL54584.1"/>
    <property type="molecule type" value="Genomic_DNA"/>
</dbReference>
<feature type="transmembrane region" description="Helical" evidence="5">
    <location>
        <begin position="6"/>
        <end position="24"/>
    </location>
</feature>
<comment type="subcellular location">
    <subcellularLocation>
        <location evidence="1">Membrane</location>
        <topology evidence="1">Multi-pass membrane protein</topology>
    </subcellularLocation>
</comment>
<dbReference type="GeneID" id="78227813"/>
<sequence length="166" mass="17987">MIARLTGGLLFFAGMAAIGVAWWAEHVLGYAPCELCLIERAPWRIVAFLGVLALLIPGMVGFWATVLSLPALAAAVMLAGLHNGVEQKWWESPLPACHAPVFHAGASFRERMASMPLRPAKPCDDPTYLFHLPVSMTVLGGIAAALLFILVSYSVVLQARRWHAAR</sequence>
<evidence type="ECO:0000256" key="2">
    <source>
        <dbReference type="ARBA" id="ARBA00022692"/>
    </source>
</evidence>
<accession>A0AAN4U3D3</accession>
<reference evidence="6 7" key="1">
    <citation type="submission" date="2019-07" db="EMBL/GenBank/DDBJ databases">
        <title>Whole genome shotgun sequence of Asaia bogorensis NBRC 16594.</title>
        <authorList>
            <person name="Hosoyama A."/>
            <person name="Uohara A."/>
            <person name="Ohji S."/>
            <person name="Ichikawa N."/>
        </authorList>
    </citation>
    <scope>NUCLEOTIDE SEQUENCE [LARGE SCALE GENOMIC DNA]</scope>
    <source>
        <strain evidence="6 7">NBRC 16594</strain>
    </source>
</reference>
<feature type="transmembrane region" description="Helical" evidence="5">
    <location>
        <begin position="45"/>
        <end position="78"/>
    </location>
</feature>
<evidence type="ECO:0000256" key="3">
    <source>
        <dbReference type="ARBA" id="ARBA00022989"/>
    </source>
</evidence>
<gene>
    <name evidence="6" type="ORF">ABO01nite_25910</name>
</gene>
<dbReference type="KEGG" id="abg:Asbog_02813"/>
<evidence type="ECO:0000256" key="1">
    <source>
        <dbReference type="ARBA" id="ARBA00004141"/>
    </source>
</evidence>
<protein>
    <recommendedName>
        <fullName evidence="8">Disulfide bond formation protein B</fullName>
    </recommendedName>
</protein>
<dbReference type="InterPro" id="IPR023380">
    <property type="entry name" value="DsbB-like_sf"/>
</dbReference>
<name>A0AAN4U3D3_9PROT</name>
<dbReference type="AlphaFoldDB" id="A0AAN4U3D3"/>
<dbReference type="Gene3D" id="1.20.1550.10">
    <property type="entry name" value="DsbB-like"/>
    <property type="match status" value="1"/>
</dbReference>
<evidence type="ECO:0000313" key="6">
    <source>
        <dbReference type="EMBL" id="GEL54584.1"/>
    </source>
</evidence>
<dbReference type="RefSeq" id="WP_062165564.1">
    <property type="nucleotide sequence ID" value="NZ_AP014690.1"/>
</dbReference>
<dbReference type="SUPFAM" id="SSF158442">
    <property type="entry name" value="DsbB-like"/>
    <property type="match status" value="1"/>
</dbReference>
<feature type="transmembrane region" description="Helical" evidence="5">
    <location>
        <begin position="134"/>
        <end position="156"/>
    </location>
</feature>
<evidence type="ECO:0000256" key="4">
    <source>
        <dbReference type="ARBA" id="ARBA00023136"/>
    </source>
</evidence>
<evidence type="ECO:0000313" key="7">
    <source>
        <dbReference type="Proteomes" id="UP000321287"/>
    </source>
</evidence>
<keyword evidence="7" id="KW-1185">Reference proteome</keyword>
<dbReference type="GO" id="GO:0006457">
    <property type="term" value="P:protein folding"/>
    <property type="evidence" value="ECO:0007669"/>
    <property type="project" value="InterPro"/>
</dbReference>
<dbReference type="Proteomes" id="UP000321287">
    <property type="component" value="Unassembled WGS sequence"/>
</dbReference>
<dbReference type="InterPro" id="IPR003752">
    <property type="entry name" value="DiS_bond_form_DsbB/BdbC"/>
</dbReference>
<proteinExistence type="predicted"/>
<dbReference type="GO" id="GO:0016020">
    <property type="term" value="C:membrane"/>
    <property type="evidence" value="ECO:0007669"/>
    <property type="project" value="UniProtKB-SubCell"/>
</dbReference>
<dbReference type="Pfam" id="PF02600">
    <property type="entry name" value="DsbB"/>
    <property type="match status" value="1"/>
</dbReference>
<dbReference type="GO" id="GO:0015035">
    <property type="term" value="F:protein-disulfide reductase activity"/>
    <property type="evidence" value="ECO:0007669"/>
    <property type="project" value="InterPro"/>
</dbReference>
<evidence type="ECO:0008006" key="8">
    <source>
        <dbReference type="Google" id="ProtNLM"/>
    </source>
</evidence>
<comment type="caution">
    <text evidence="6">The sequence shown here is derived from an EMBL/GenBank/DDBJ whole genome shotgun (WGS) entry which is preliminary data.</text>
</comment>
<keyword evidence="2 5" id="KW-0812">Transmembrane</keyword>
<keyword evidence="3 5" id="KW-1133">Transmembrane helix</keyword>